<evidence type="ECO:0000259" key="4">
    <source>
        <dbReference type="PROSITE" id="PS50987"/>
    </source>
</evidence>
<dbReference type="InterPro" id="IPR036388">
    <property type="entry name" value="WH-like_DNA-bd_sf"/>
</dbReference>
<dbReference type="Pfam" id="PF01022">
    <property type="entry name" value="HTH_5"/>
    <property type="match status" value="1"/>
</dbReference>
<dbReference type="RefSeq" id="WP_002960342.1">
    <property type="nucleotide sequence ID" value="NZ_CP029490.1"/>
</dbReference>
<proteinExistence type="predicted"/>
<dbReference type="Pfam" id="PF19361">
    <property type="entry name" value="DUF5937"/>
    <property type="match status" value="1"/>
</dbReference>
<evidence type="ECO:0000256" key="1">
    <source>
        <dbReference type="ARBA" id="ARBA00023015"/>
    </source>
</evidence>
<keyword evidence="6" id="KW-1185">Reference proteome</keyword>
<name>A0ABN5LKB5_9STRE</name>
<evidence type="ECO:0000256" key="2">
    <source>
        <dbReference type="ARBA" id="ARBA00023125"/>
    </source>
</evidence>
<dbReference type="PANTHER" id="PTHR33154:SF33">
    <property type="entry name" value="TRANSCRIPTIONAL REPRESSOR SDPR"/>
    <property type="match status" value="1"/>
</dbReference>
<protein>
    <submittedName>
        <fullName evidence="5">ArsR family transcriptional regulator</fullName>
    </submittedName>
</protein>
<dbReference type="PRINTS" id="PR00778">
    <property type="entry name" value="HTHARSR"/>
</dbReference>
<gene>
    <name evidence="5" type="ORF">DK182_08650</name>
</gene>
<dbReference type="InterPro" id="IPR011991">
    <property type="entry name" value="ArsR-like_HTH"/>
</dbReference>
<evidence type="ECO:0000313" key="5">
    <source>
        <dbReference type="EMBL" id="AWN21409.1"/>
    </source>
</evidence>
<dbReference type="EMBL" id="CP029490">
    <property type="protein sequence ID" value="AWN21409.1"/>
    <property type="molecule type" value="Genomic_DNA"/>
</dbReference>
<feature type="domain" description="HTH arsR-type" evidence="4">
    <location>
        <begin position="274"/>
        <end position="365"/>
    </location>
</feature>
<organism evidence="5 6">
    <name type="scientific">Streptococcus sobrinus</name>
    <dbReference type="NCBI Taxonomy" id="1310"/>
    <lineage>
        <taxon>Bacteria</taxon>
        <taxon>Bacillati</taxon>
        <taxon>Bacillota</taxon>
        <taxon>Bacilli</taxon>
        <taxon>Lactobacillales</taxon>
        <taxon>Streptococcaceae</taxon>
        <taxon>Streptococcus</taxon>
    </lineage>
</organism>
<evidence type="ECO:0000256" key="3">
    <source>
        <dbReference type="ARBA" id="ARBA00023163"/>
    </source>
</evidence>
<dbReference type="SMART" id="SM00418">
    <property type="entry name" value="HTH_ARSR"/>
    <property type="match status" value="1"/>
</dbReference>
<dbReference type="NCBIfam" id="NF033788">
    <property type="entry name" value="HTH_metalloreg"/>
    <property type="match status" value="1"/>
</dbReference>
<evidence type="ECO:0000313" key="6">
    <source>
        <dbReference type="Proteomes" id="UP000245369"/>
    </source>
</evidence>
<dbReference type="InterPro" id="IPR045981">
    <property type="entry name" value="DUF5937"/>
</dbReference>
<dbReference type="InterPro" id="IPR001845">
    <property type="entry name" value="HTH_ArsR_DNA-bd_dom"/>
</dbReference>
<dbReference type="Gene3D" id="1.10.10.10">
    <property type="entry name" value="Winged helix-like DNA-binding domain superfamily/Winged helix DNA-binding domain"/>
    <property type="match status" value="1"/>
</dbReference>
<dbReference type="CDD" id="cd00090">
    <property type="entry name" value="HTH_ARSR"/>
    <property type="match status" value="1"/>
</dbReference>
<dbReference type="Proteomes" id="UP000245369">
    <property type="component" value="Chromosome"/>
</dbReference>
<sequence>MAIRIKFSDYALKTDETLTQRIQFVYSPLHELFRSLHVLLNPRHHGTNIDWVLSIEKGLTKKFYQDLHYFSLFYELGVAPLLLANFKYHSNNLDDELQQLKAYLATYPVDKLLANLKKVKQNRENSFIPNLAKGLEWQDYQPQSSEDLLEDLAQKPSLVYQRLYHFIDWYRQNIFDKTWEERKIGQKILGEIKKQSQYLRQTSIREMFNHLESDRIHWQGQDLLVTKPFEETLLLDDKAVIVLLPSYFIWPHLFVDSFEQGICLGYALTQENNSYAINSKGLTTIFKALSDPVRLQILHQLADKPSTTQSLAQILLMSNSAISRHLRILKEAKLLESRKSKKFVLYQPTDLLTQVIPDFYQFFDE</sequence>
<keyword evidence="2" id="KW-0238">DNA-binding</keyword>
<dbReference type="InterPro" id="IPR051081">
    <property type="entry name" value="HTH_MetalResp_TranReg"/>
</dbReference>
<dbReference type="SUPFAM" id="SSF46785">
    <property type="entry name" value="Winged helix' DNA-binding domain"/>
    <property type="match status" value="1"/>
</dbReference>
<dbReference type="InterPro" id="IPR036390">
    <property type="entry name" value="WH_DNA-bd_sf"/>
</dbReference>
<keyword evidence="3" id="KW-0804">Transcription</keyword>
<dbReference type="GeneID" id="93924573"/>
<dbReference type="PROSITE" id="PS50987">
    <property type="entry name" value="HTH_ARSR_2"/>
    <property type="match status" value="1"/>
</dbReference>
<accession>A0ABN5LKB5</accession>
<dbReference type="PANTHER" id="PTHR33154">
    <property type="entry name" value="TRANSCRIPTIONAL REGULATOR, ARSR FAMILY"/>
    <property type="match status" value="1"/>
</dbReference>
<keyword evidence="1" id="KW-0805">Transcription regulation</keyword>
<reference evidence="5 6" key="1">
    <citation type="submission" date="2018-05" db="EMBL/GenBank/DDBJ databases">
        <title>Complete genome sequences of Streptococcus sobrinus.</title>
        <authorList>
            <person name="Sales M."/>
            <person name="Jensen P.A."/>
        </authorList>
    </citation>
    <scope>NUCLEOTIDE SEQUENCE [LARGE SCALE GENOMIC DNA]</scope>
    <source>
        <strain evidence="5 6">SL1</strain>
    </source>
</reference>